<name>A0AAD5XHZ7_9FUNG</name>
<accession>A0AAD5XHZ7</accession>
<proteinExistence type="predicted"/>
<reference evidence="1" key="1">
    <citation type="submission" date="2020-05" db="EMBL/GenBank/DDBJ databases">
        <title>Phylogenomic resolution of chytrid fungi.</title>
        <authorList>
            <person name="Stajich J.E."/>
            <person name="Amses K."/>
            <person name="Simmons R."/>
            <person name="Seto K."/>
            <person name="Myers J."/>
            <person name="Bonds A."/>
            <person name="Quandt C.A."/>
            <person name="Barry K."/>
            <person name="Liu P."/>
            <person name="Grigoriev I."/>
            <person name="Longcore J.E."/>
            <person name="James T.Y."/>
        </authorList>
    </citation>
    <scope>NUCLEOTIDE SEQUENCE</scope>
    <source>
        <strain evidence="1">JEL0379</strain>
    </source>
</reference>
<dbReference type="EMBL" id="JADGJQ010000157">
    <property type="protein sequence ID" value="KAJ3166792.1"/>
    <property type="molecule type" value="Genomic_DNA"/>
</dbReference>
<dbReference type="Proteomes" id="UP001212152">
    <property type="component" value="Unassembled WGS sequence"/>
</dbReference>
<sequence length="224" mass="25055">MPKHNKQHTADTLSALVDDGIPTLPSPAVLATTECDELEESISFGPPVGDTPSELPLAAWEESANTTIVSSDARFYAENMLSPALRLRSKVFTMHGSKECTHGKQQQQQHARANEQVWMIEGRVLDRFSPLEERDLIFYLRRVAEDTETCIFYSRAEYGGVKIVSADPIRVDQAIVRLESLQAYLLEMIQLPIPKYDPGDERGEIPGWPAVAGSSLKNLEMLHY</sequence>
<dbReference type="AlphaFoldDB" id="A0AAD5XHZ7"/>
<gene>
    <name evidence="1" type="ORF">HDU87_001914</name>
</gene>
<evidence type="ECO:0000313" key="1">
    <source>
        <dbReference type="EMBL" id="KAJ3166792.1"/>
    </source>
</evidence>
<organism evidence="1 2">
    <name type="scientific">Geranomyces variabilis</name>
    <dbReference type="NCBI Taxonomy" id="109894"/>
    <lineage>
        <taxon>Eukaryota</taxon>
        <taxon>Fungi</taxon>
        <taxon>Fungi incertae sedis</taxon>
        <taxon>Chytridiomycota</taxon>
        <taxon>Chytridiomycota incertae sedis</taxon>
        <taxon>Chytridiomycetes</taxon>
        <taxon>Spizellomycetales</taxon>
        <taxon>Powellomycetaceae</taxon>
        <taxon>Geranomyces</taxon>
    </lineage>
</organism>
<evidence type="ECO:0000313" key="2">
    <source>
        <dbReference type="Proteomes" id="UP001212152"/>
    </source>
</evidence>
<comment type="caution">
    <text evidence="1">The sequence shown here is derived from an EMBL/GenBank/DDBJ whole genome shotgun (WGS) entry which is preliminary data.</text>
</comment>
<keyword evidence="2" id="KW-1185">Reference proteome</keyword>
<protein>
    <submittedName>
        <fullName evidence="1">Uncharacterized protein</fullName>
    </submittedName>
</protein>